<protein>
    <submittedName>
        <fullName evidence="2">Uncharacterized protein</fullName>
    </submittedName>
</protein>
<dbReference type="EMBL" id="GBRH01232526">
    <property type="protein sequence ID" value="JAD65369.1"/>
    <property type="molecule type" value="Transcribed_RNA"/>
</dbReference>
<organism evidence="2">
    <name type="scientific">Arundo donax</name>
    <name type="common">Giant reed</name>
    <name type="synonym">Donax arundinaceus</name>
    <dbReference type="NCBI Taxonomy" id="35708"/>
    <lineage>
        <taxon>Eukaryota</taxon>
        <taxon>Viridiplantae</taxon>
        <taxon>Streptophyta</taxon>
        <taxon>Embryophyta</taxon>
        <taxon>Tracheophyta</taxon>
        <taxon>Spermatophyta</taxon>
        <taxon>Magnoliopsida</taxon>
        <taxon>Liliopsida</taxon>
        <taxon>Poales</taxon>
        <taxon>Poaceae</taxon>
        <taxon>PACMAD clade</taxon>
        <taxon>Arundinoideae</taxon>
        <taxon>Arundineae</taxon>
        <taxon>Arundo</taxon>
    </lineage>
</organism>
<keyword evidence="1" id="KW-1133">Transmembrane helix</keyword>
<keyword evidence="1" id="KW-0812">Transmembrane</keyword>
<dbReference type="AlphaFoldDB" id="A0A0A9BN10"/>
<accession>A0A0A9BN10</accession>
<reference evidence="2" key="1">
    <citation type="submission" date="2014-09" db="EMBL/GenBank/DDBJ databases">
        <authorList>
            <person name="Magalhaes I.L.F."/>
            <person name="Oliveira U."/>
            <person name="Santos F.R."/>
            <person name="Vidigal T.H.D.A."/>
            <person name="Brescovit A.D."/>
            <person name="Santos A.J."/>
        </authorList>
    </citation>
    <scope>NUCLEOTIDE SEQUENCE</scope>
    <source>
        <tissue evidence="2">Shoot tissue taken approximately 20 cm above the soil surface</tissue>
    </source>
</reference>
<evidence type="ECO:0000256" key="1">
    <source>
        <dbReference type="SAM" id="Phobius"/>
    </source>
</evidence>
<evidence type="ECO:0000313" key="2">
    <source>
        <dbReference type="EMBL" id="JAD65369.1"/>
    </source>
</evidence>
<keyword evidence="1" id="KW-0472">Membrane</keyword>
<feature type="transmembrane region" description="Helical" evidence="1">
    <location>
        <begin position="23"/>
        <end position="43"/>
    </location>
</feature>
<sequence>MFDVIIIRVFLLRWWQENMPRKLHTFLFGCLCFLVWKIGYMYLSISKGGSY</sequence>
<proteinExistence type="predicted"/>
<reference evidence="2" key="2">
    <citation type="journal article" date="2015" name="Data Brief">
        <title>Shoot transcriptome of the giant reed, Arundo donax.</title>
        <authorList>
            <person name="Barrero R.A."/>
            <person name="Guerrero F.D."/>
            <person name="Moolhuijzen P."/>
            <person name="Goolsby J.A."/>
            <person name="Tidwell J."/>
            <person name="Bellgard S.E."/>
            <person name="Bellgard M.I."/>
        </authorList>
    </citation>
    <scope>NUCLEOTIDE SEQUENCE</scope>
    <source>
        <tissue evidence="2">Shoot tissue taken approximately 20 cm above the soil surface</tissue>
    </source>
</reference>
<name>A0A0A9BN10_ARUDO</name>